<dbReference type="Pfam" id="PF01467">
    <property type="entry name" value="CTP_transf_like"/>
    <property type="match status" value="1"/>
</dbReference>
<comment type="function">
    <text evidence="1">Catalyzes the phosphorylation of D-glycero-D-manno-heptose 7-phosphate at the C-1 position to selectively form D-glycero-beta-D-manno-heptose-1,7-bisphosphate.</text>
</comment>
<dbReference type="EMBL" id="CP001085">
    <property type="protein sequence ID" value="ADD79414.1"/>
    <property type="molecule type" value="Genomic_DNA"/>
</dbReference>
<evidence type="ECO:0000259" key="7">
    <source>
        <dbReference type="Pfam" id="PF00294"/>
    </source>
</evidence>
<dbReference type="KEGG" id="rip:RIEPE_0585"/>
<evidence type="ECO:0000259" key="8">
    <source>
        <dbReference type="Pfam" id="PF01467"/>
    </source>
</evidence>
<keyword evidence="5" id="KW-0511">Multifunctional enzyme</keyword>
<dbReference type="GO" id="GO:0033786">
    <property type="term" value="F:heptose-1-phosphate adenylyltransferase activity"/>
    <property type="evidence" value="ECO:0007669"/>
    <property type="project" value="TreeGrafter"/>
</dbReference>
<dbReference type="RefSeq" id="WP_013087404.1">
    <property type="nucleotide sequence ID" value="NC_014109.1"/>
</dbReference>
<dbReference type="InterPro" id="IPR011913">
    <property type="entry name" value="RfaE_dom_I"/>
</dbReference>
<dbReference type="AlphaFoldDB" id="D4G908"/>
<reference evidence="10 11" key="1">
    <citation type="submission" date="2008-05" db="EMBL/GenBank/DDBJ databases">
        <title>Genome sequence of Riesia pediculicola USDA.</title>
        <authorList>
            <person name="Kirkness E.F."/>
        </authorList>
    </citation>
    <scope>NUCLEOTIDE SEQUENCE [LARGE SCALE GENOMIC DNA]</scope>
    <source>
        <strain evidence="10 11">USDA</strain>
    </source>
</reference>
<evidence type="ECO:0000256" key="6">
    <source>
        <dbReference type="ARBA" id="ARBA00023277"/>
    </source>
</evidence>
<dbReference type="HOGENOM" id="CLU_021150_2_1_6"/>
<dbReference type="KEGG" id="rip:RIEPE_0589"/>
<dbReference type="NCBIfam" id="TIGR00125">
    <property type="entry name" value="cyt_tran_rel"/>
    <property type="match status" value="1"/>
</dbReference>
<dbReference type="eggNOG" id="COG0615">
    <property type="taxonomic scope" value="Bacteria"/>
</dbReference>
<accession>D4G908</accession>
<sequence length="470" mass="54031">MKFSIPNFEKNRILVIGDIILDNYWYGITEKISKEAPIPTVNIKSRLSKLGGAANVAVNASRLGARVFLIGLVGNDESSEIVRSELVRLKILFDLIVLPNYLTVTKFRIFSKNQQIARMDFEEKIKEKCSEYVSYILEKVKKRISFAQVIVLSDYGKGALYETSKIIDLARNYKIPVLVDPYGKNFEKYKESTMLTPNLDEFELVVGKCSNNSEMEKKGFEMIRSLSLESILITLSEKGILLLSNKEHKLYLPSFVRNVKNVTGAGDTMIATLAVAFSSSELSLDQSCFLSNIAASIVVEKENTSDVSIEELKRRFYERSCRFFGILREDQIKNTVNICKFLKEKIVMVVGYLDEIHLTYVRYLNRARNFGDRLIVAINIDTSIERLKLKNTFYSTENTMEILLQLKSVDWIIPFKEKSPENIVRKIKPDVFISTKICSSWIENIFRYVGEVKILNFKDNRFYDENVKIV</sequence>
<dbReference type="EC" id="2.7.7.-" evidence="10"/>
<protein>
    <submittedName>
        <fullName evidence="10">Bifunctional protein HldE</fullName>
        <ecNumber evidence="10">2.7.1.-</ecNumber>
        <ecNumber evidence="10">2.7.7.-</ecNumber>
    </submittedName>
</protein>
<evidence type="ECO:0000256" key="4">
    <source>
        <dbReference type="ARBA" id="ARBA00022777"/>
    </source>
</evidence>
<dbReference type="InterPro" id="IPR004821">
    <property type="entry name" value="Cyt_trans-like"/>
</dbReference>
<dbReference type="FunFam" id="3.40.1190.20:FF:000002">
    <property type="entry name" value="Bifunctional protein HldE"/>
    <property type="match status" value="1"/>
</dbReference>
<evidence type="ECO:0000313" key="9">
    <source>
        <dbReference type="EMBL" id="ADD79414.1"/>
    </source>
</evidence>
<evidence type="ECO:0000256" key="2">
    <source>
        <dbReference type="ARBA" id="ARBA00003753"/>
    </source>
</evidence>
<gene>
    <name evidence="10" type="ordered locus">RIEPE_0585</name>
    <name evidence="9" type="ordered locus">RIEPE_0589</name>
</gene>
<comment type="function">
    <text evidence="2">Catalyzes the ADP transfer from ATP to D-glycero-beta-D-manno-heptose 1-phosphate, yielding ADP-D-glycero-beta-D-manno-heptose.</text>
</comment>
<dbReference type="SUPFAM" id="SSF52374">
    <property type="entry name" value="Nucleotidylyl transferase"/>
    <property type="match status" value="1"/>
</dbReference>
<feature type="domain" description="Cytidyltransferase-like" evidence="8">
    <location>
        <begin position="349"/>
        <end position="438"/>
    </location>
</feature>
<proteinExistence type="predicted"/>
<dbReference type="SUPFAM" id="SSF53613">
    <property type="entry name" value="Ribokinase-like"/>
    <property type="match status" value="1"/>
</dbReference>
<dbReference type="GO" id="GO:0016773">
    <property type="term" value="F:phosphotransferase activity, alcohol group as acceptor"/>
    <property type="evidence" value="ECO:0007669"/>
    <property type="project" value="InterPro"/>
</dbReference>
<feature type="domain" description="Carbohydrate kinase PfkB" evidence="7">
    <location>
        <begin position="11"/>
        <end position="306"/>
    </location>
</feature>
<dbReference type="STRING" id="515618.RIEPE_0585"/>
<keyword evidence="6" id="KW-0119">Carbohydrate metabolism</keyword>
<dbReference type="GO" id="GO:0033785">
    <property type="term" value="F:heptose 7-phosphate kinase activity"/>
    <property type="evidence" value="ECO:0007669"/>
    <property type="project" value="TreeGrafter"/>
</dbReference>
<dbReference type="InterPro" id="IPR029056">
    <property type="entry name" value="Ribokinase-like"/>
</dbReference>
<keyword evidence="10" id="KW-0548">Nucleotidyltransferase</keyword>
<dbReference type="Gene3D" id="3.40.1190.20">
    <property type="match status" value="1"/>
</dbReference>
<organism evidence="10 11">
    <name type="scientific">Riesia pediculicola (strain USDA)</name>
    <dbReference type="NCBI Taxonomy" id="515618"/>
    <lineage>
        <taxon>Bacteria</taxon>
        <taxon>Pseudomonadati</taxon>
        <taxon>Pseudomonadota</taxon>
        <taxon>Gammaproteobacteria</taxon>
        <taxon>Enterobacterales</taxon>
        <taxon>Enterobacteriaceae</taxon>
        <taxon>Candidatus Riesia</taxon>
    </lineage>
</organism>
<dbReference type="GO" id="GO:0005829">
    <property type="term" value="C:cytosol"/>
    <property type="evidence" value="ECO:0007669"/>
    <property type="project" value="TreeGrafter"/>
</dbReference>
<name>D4G908_RIEPU</name>
<dbReference type="eggNOG" id="COG2870">
    <property type="taxonomic scope" value="Bacteria"/>
</dbReference>
<dbReference type="EC" id="2.7.1.-" evidence="10"/>
<dbReference type="InterPro" id="IPR014729">
    <property type="entry name" value="Rossmann-like_a/b/a_fold"/>
</dbReference>
<evidence type="ECO:0000313" key="11">
    <source>
        <dbReference type="Proteomes" id="UP000001700"/>
    </source>
</evidence>
<dbReference type="InterPro" id="IPR011611">
    <property type="entry name" value="PfkB_dom"/>
</dbReference>
<evidence type="ECO:0000256" key="1">
    <source>
        <dbReference type="ARBA" id="ARBA00002319"/>
    </source>
</evidence>
<dbReference type="CDD" id="cd01172">
    <property type="entry name" value="RfaE_like"/>
    <property type="match status" value="1"/>
</dbReference>
<dbReference type="PANTHER" id="PTHR46969">
    <property type="entry name" value="BIFUNCTIONAL PROTEIN HLDE"/>
    <property type="match status" value="1"/>
</dbReference>
<evidence type="ECO:0000256" key="5">
    <source>
        <dbReference type="ARBA" id="ARBA00023268"/>
    </source>
</evidence>
<keyword evidence="4" id="KW-0418">Kinase</keyword>
<evidence type="ECO:0000256" key="3">
    <source>
        <dbReference type="ARBA" id="ARBA00022679"/>
    </source>
</evidence>
<keyword evidence="3 10" id="KW-0808">Transferase</keyword>
<dbReference type="PANTHER" id="PTHR46969:SF1">
    <property type="entry name" value="BIFUNCTIONAL PROTEIN HLDE"/>
    <property type="match status" value="1"/>
</dbReference>
<dbReference type="Gene3D" id="3.40.50.620">
    <property type="entry name" value="HUPs"/>
    <property type="match status" value="1"/>
</dbReference>
<keyword evidence="11" id="KW-1185">Reference proteome</keyword>
<dbReference type="EMBL" id="CP001085">
    <property type="protein sequence ID" value="ADD79906.1"/>
    <property type="molecule type" value="Genomic_DNA"/>
</dbReference>
<dbReference type="OrthoDB" id="9802794at2"/>
<dbReference type="Proteomes" id="UP000001700">
    <property type="component" value="Chromosome"/>
</dbReference>
<evidence type="ECO:0000313" key="10">
    <source>
        <dbReference type="EMBL" id="ADD79906.1"/>
    </source>
</evidence>
<dbReference type="Pfam" id="PF00294">
    <property type="entry name" value="PfkB"/>
    <property type="match status" value="1"/>
</dbReference>